<dbReference type="Proteomes" id="UP001295684">
    <property type="component" value="Unassembled WGS sequence"/>
</dbReference>
<name>A0AAD1U286_EUPCR</name>
<reference evidence="1" key="1">
    <citation type="submission" date="2023-07" db="EMBL/GenBank/DDBJ databases">
        <authorList>
            <consortium name="AG Swart"/>
            <person name="Singh M."/>
            <person name="Singh A."/>
            <person name="Seah K."/>
            <person name="Emmerich C."/>
        </authorList>
    </citation>
    <scope>NUCLEOTIDE SEQUENCE</scope>
    <source>
        <strain evidence="1">DP1</strain>
    </source>
</reference>
<evidence type="ECO:0000313" key="1">
    <source>
        <dbReference type="EMBL" id="CAI2358779.1"/>
    </source>
</evidence>
<dbReference type="EMBL" id="CAMPGE010000057">
    <property type="protein sequence ID" value="CAI2358779.1"/>
    <property type="molecule type" value="Genomic_DNA"/>
</dbReference>
<gene>
    <name evidence="1" type="ORF">ECRASSUSDP1_LOCUS62</name>
</gene>
<comment type="caution">
    <text evidence="1">The sequence shown here is derived from an EMBL/GenBank/DDBJ whole genome shotgun (WGS) entry which is preliminary data.</text>
</comment>
<sequence>MIRSWKWQRNSFKLDSMEQLSQTVDFLKLEIDERAKINFVKNQVDSLSNEFKEVISDFATHQSVASAISIIEAKIKKVKRDFKRELECLYVINERIEKLKEEAKLFIKKGPFEAKVAYLDEKLKDLDSCCKFEHLEAHMNRVEPMIQQCRKGLDDYKDDNQKQKEILSRFDEVLLQKASKFSVEQIETKLRDYSLKADFTNLLDQINIKTNENKSYIREVQNFTNKTLSKANSDIISKIYEMEKAVRARTNEFLEKNTIKPDEIKKLLAAKANYCDVMDLKKKADITETNKNEIRFKTNEKQAEHIIVLLIETLRLNLKESSHFGKSTISQFKYILKQAITIFQWMTEGKTKREIFLKAGEEINIAESESGMLKVRQIHSSLDRNPHSFSTTNPLLANATLDSVTRPKNLDLRDDWLGCTFESGLNSTILQDMSKNFTIKQNNSQKASPRIVKEPMRLHTSKFSNRKASMHLSLQSRKSRVQEEPSRAVKNLLASRRVSPSNKVPNANFPDPIPKRTKRISLIKTSTALKDMVVKGERTMAKQRQDLRETLTGSRA</sequence>
<proteinExistence type="predicted"/>
<protein>
    <submittedName>
        <fullName evidence="1">Uncharacterized protein</fullName>
    </submittedName>
</protein>
<keyword evidence="2" id="KW-1185">Reference proteome</keyword>
<accession>A0AAD1U286</accession>
<dbReference type="AlphaFoldDB" id="A0AAD1U286"/>
<evidence type="ECO:0000313" key="2">
    <source>
        <dbReference type="Proteomes" id="UP001295684"/>
    </source>
</evidence>
<organism evidence="1 2">
    <name type="scientific">Euplotes crassus</name>
    <dbReference type="NCBI Taxonomy" id="5936"/>
    <lineage>
        <taxon>Eukaryota</taxon>
        <taxon>Sar</taxon>
        <taxon>Alveolata</taxon>
        <taxon>Ciliophora</taxon>
        <taxon>Intramacronucleata</taxon>
        <taxon>Spirotrichea</taxon>
        <taxon>Hypotrichia</taxon>
        <taxon>Euplotida</taxon>
        <taxon>Euplotidae</taxon>
        <taxon>Moneuplotes</taxon>
    </lineage>
</organism>